<proteinExistence type="inferred from homology"/>
<dbReference type="GeneID" id="111121263"/>
<dbReference type="FunFam" id="3.30.760.10:FF:000002">
    <property type="entry name" value="Eukaryotic translation initiation factor 4E"/>
    <property type="match status" value="1"/>
</dbReference>
<reference evidence="8" key="1">
    <citation type="submission" date="2025-08" db="UniProtKB">
        <authorList>
            <consortium name="RefSeq"/>
        </authorList>
    </citation>
    <scope>IDENTIFICATION</scope>
    <source>
        <tissue evidence="8">Whole sample</tissue>
    </source>
</reference>
<keyword evidence="5 6" id="KW-0648">Protein biosynthesis</keyword>
<keyword evidence="3" id="KW-0810">Translation regulation</keyword>
<dbReference type="InterPro" id="IPR023398">
    <property type="entry name" value="TIF_eIF4e-like"/>
</dbReference>
<evidence type="ECO:0000256" key="5">
    <source>
        <dbReference type="ARBA" id="ARBA00022917"/>
    </source>
</evidence>
<protein>
    <submittedName>
        <fullName evidence="8">Eukaryotic translation initiation factor 4E-like isoform X1</fullName>
    </submittedName>
</protein>
<dbReference type="PANTHER" id="PTHR11960:SF8">
    <property type="entry name" value="EUKARYOTIC TRANSLATION INITIATION FACTOR 4E1-RELATED"/>
    <property type="match status" value="1"/>
</dbReference>
<evidence type="ECO:0000313" key="8">
    <source>
        <dbReference type="RefSeq" id="XP_022318154.1"/>
    </source>
</evidence>
<dbReference type="GO" id="GO:0000340">
    <property type="term" value="F:RNA 7-methylguanosine cap binding"/>
    <property type="evidence" value="ECO:0007669"/>
    <property type="project" value="TreeGrafter"/>
</dbReference>
<dbReference type="InterPro" id="IPR019770">
    <property type="entry name" value="TIF_eIF_4E_CS"/>
</dbReference>
<dbReference type="OrthoDB" id="590761at2759"/>
<evidence type="ECO:0000256" key="2">
    <source>
        <dbReference type="ARBA" id="ARBA00022540"/>
    </source>
</evidence>
<dbReference type="Proteomes" id="UP000694844">
    <property type="component" value="Chromosome 2"/>
</dbReference>
<keyword evidence="7" id="KW-1185">Reference proteome</keyword>
<evidence type="ECO:0000256" key="3">
    <source>
        <dbReference type="ARBA" id="ARBA00022845"/>
    </source>
</evidence>
<comment type="similarity">
    <text evidence="1 6">Belongs to the eukaryotic initiation factor 4E family.</text>
</comment>
<dbReference type="GO" id="GO:0006417">
    <property type="term" value="P:regulation of translation"/>
    <property type="evidence" value="ECO:0007669"/>
    <property type="project" value="UniProtKB-KW"/>
</dbReference>
<keyword evidence="2 6" id="KW-0396">Initiation factor</keyword>
<dbReference type="PANTHER" id="PTHR11960">
    <property type="entry name" value="EUKARYOTIC TRANSLATION INITIATION FACTOR 4E RELATED"/>
    <property type="match status" value="1"/>
</dbReference>
<accession>A0A8B8CSG2</accession>
<dbReference type="AlphaFoldDB" id="A0A8B8CSG2"/>
<dbReference type="InterPro" id="IPR001040">
    <property type="entry name" value="TIF_eIF_4E"/>
</dbReference>
<evidence type="ECO:0000256" key="4">
    <source>
        <dbReference type="ARBA" id="ARBA00022884"/>
    </source>
</evidence>
<dbReference type="SUPFAM" id="SSF55418">
    <property type="entry name" value="eIF4e-like"/>
    <property type="match status" value="1"/>
</dbReference>
<evidence type="ECO:0000256" key="6">
    <source>
        <dbReference type="RuleBase" id="RU004374"/>
    </source>
</evidence>
<dbReference type="RefSeq" id="XP_022318154.1">
    <property type="nucleotide sequence ID" value="XM_022462446.1"/>
</dbReference>
<dbReference type="KEGG" id="cvn:111121263"/>
<evidence type="ECO:0000256" key="1">
    <source>
        <dbReference type="ARBA" id="ARBA00009860"/>
    </source>
</evidence>
<dbReference type="Gene3D" id="3.30.760.10">
    <property type="entry name" value="RNA Cap, Translation Initiation Factor Eif4e"/>
    <property type="match status" value="1"/>
</dbReference>
<gene>
    <name evidence="8" type="primary">LOC111121263</name>
</gene>
<sequence length="219" mass="25564">MKFLVLPQLRKVLEERVEEEEDDQTDDGAMVSPEALIKHPLQNRWALWFFKNDRTKEWTANLKLITAFDTVEDFWGLYNHVQKASKLPSGCDYSLFKDGVQPMWEDERNKDGGRWLINLNKNQRQTDLDNFWLETLLCLIGESFEEYSEDICGAVVNIRNKGDKLSLWTREARRPDAILKIGRKLKERLSIPAKIQIGFQAHTDTMTKTGSTAKDRFRV</sequence>
<dbReference type="GO" id="GO:0003743">
    <property type="term" value="F:translation initiation factor activity"/>
    <property type="evidence" value="ECO:0007669"/>
    <property type="project" value="UniProtKB-KW"/>
</dbReference>
<organism evidence="7 8">
    <name type="scientific">Crassostrea virginica</name>
    <name type="common">Eastern oyster</name>
    <dbReference type="NCBI Taxonomy" id="6565"/>
    <lineage>
        <taxon>Eukaryota</taxon>
        <taxon>Metazoa</taxon>
        <taxon>Spiralia</taxon>
        <taxon>Lophotrochozoa</taxon>
        <taxon>Mollusca</taxon>
        <taxon>Bivalvia</taxon>
        <taxon>Autobranchia</taxon>
        <taxon>Pteriomorphia</taxon>
        <taxon>Ostreida</taxon>
        <taxon>Ostreoidea</taxon>
        <taxon>Ostreidae</taxon>
        <taxon>Crassostrea</taxon>
    </lineage>
</organism>
<evidence type="ECO:0000313" key="7">
    <source>
        <dbReference type="Proteomes" id="UP000694844"/>
    </source>
</evidence>
<name>A0A8B8CSG2_CRAVI</name>
<keyword evidence="4 6" id="KW-0694">RNA-binding</keyword>
<dbReference type="Pfam" id="PF01652">
    <property type="entry name" value="IF4E"/>
    <property type="match status" value="1"/>
</dbReference>
<dbReference type="GO" id="GO:0016281">
    <property type="term" value="C:eukaryotic translation initiation factor 4F complex"/>
    <property type="evidence" value="ECO:0007669"/>
    <property type="project" value="TreeGrafter"/>
</dbReference>
<dbReference type="PROSITE" id="PS00813">
    <property type="entry name" value="IF4E"/>
    <property type="match status" value="1"/>
</dbReference>